<dbReference type="Gene3D" id="3.90.550.10">
    <property type="entry name" value="Spore Coat Polysaccharide Biosynthesis Protein SpsA, Chain A"/>
    <property type="match status" value="1"/>
</dbReference>
<dbReference type="PANTHER" id="PTHR43179:SF12">
    <property type="entry name" value="GALACTOFURANOSYLTRANSFERASE GLFT2"/>
    <property type="match status" value="1"/>
</dbReference>
<dbReference type="Proteomes" id="UP000186351">
    <property type="component" value="Chromosome"/>
</dbReference>
<dbReference type="KEGG" id="pary:A4V02_06760"/>
<dbReference type="RefSeq" id="WP_068960777.1">
    <property type="nucleotide sequence ID" value="NZ_CAJTAP010000012.1"/>
</dbReference>
<dbReference type="CDD" id="cd04186">
    <property type="entry name" value="GT_2_like_c"/>
    <property type="match status" value="1"/>
</dbReference>
<accession>A0A1Z2XJ56</accession>
<dbReference type="EMBL" id="CP015402">
    <property type="protein sequence ID" value="ANU63451.1"/>
    <property type="molecule type" value="Genomic_DNA"/>
</dbReference>
<dbReference type="OrthoDB" id="9771846at2"/>
<dbReference type="GO" id="GO:0016757">
    <property type="term" value="F:glycosyltransferase activity"/>
    <property type="evidence" value="ECO:0007669"/>
    <property type="project" value="UniProtKB-KW"/>
</dbReference>
<protein>
    <submittedName>
        <fullName evidence="5">Glycosyl transferase family 2</fullName>
    </submittedName>
</protein>
<dbReference type="PANTHER" id="PTHR43179">
    <property type="entry name" value="RHAMNOSYLTRANSFERASE WBBL"/>
    <property type="match status" value="1"/>
</dbReference>
<keyword evidence="6" id="KW-1185">Reference proteome</keyword>
<proteinExistence type="inferred from homology"/>
<keyword evidence="3 5" id="KW-0808">Transferase</keyword>
<dbReference type="GeneID" id="65536553"/>
<evidence type="ECO:0000313" key="5">
    <source>
        <dbReference type="EMBL" id="ANU63451.1"/>
    </source>
</evidence>
<feature type="domain" description="Glycosyltransferase 2-like" evidence="4">
    <location>
        <begin position="10"/>
        <end position="128"/>
    </location>
</feature>
<dbReference type="AlphaFoldDB" id="A0A1B1S9H5"/>
<dbReference type="STRING" id="1796646.A4V02_06760"/>
<evidence type="ECO:0000256" key="3">
    <source>
        <dbReference type="ARBA" id="ARBA00022679"/>
    </source>
</evidence>
<reference evidence="6" key="1">
    <citation type="submission" date="2016-04" db="EMBL/GenBank/DDBJ databases">
        <title>Complete Genome Sequences of Twelve Strains of a Stable Defined Moderately Diverse Mouse Microbiota 2 (sDMDMm2).</title>
        <authorList>
            <person name="Uchimura Y."/>
            <person name="Wyss M."/>
            <person name="Brugiroux S."/>
            <person name="Limenitakis J.P."/>
            <person name="Stecher B."/>
            <person name="McCoy K.D."/>
            <person name="Macpherson A.J."/>
        </authorList>
    </citation>
    <scope>NUCLEOTIDE SEQUENCE [LARGE SCALE GENOMIC DNA]</scope>
    <source>
        <strain evidence="6">YL27</strain>
    </source>
</reference>
<dbReference type="InterPro" id="IPR001173">
    <property type="entry name" value="Glyco_trans_2-like"/>
</dbReference>
<evidence type="ECO:0000256" key="2">
    <source>
        <dbReference type="ARBA" id="ARBA00022676"/>
    </source>
</evidence>
<comment type="similarity">
    <text evidence="1">Belongs to the glycosyltransferase 2 family.</text>
</comment>
<name>A0A1B1S9H5_9BACT</name>
<dbReference type="InterPro" id="IPR029044">
    <property type="entry name" value="Nucleotide-diphossugar_trans"/>
</dbReference>
<evidence type="ECO:0000259" key="4">
    <source>
        <dbReference type="Pfam" id="PF00535"/>
    </source>
</evidence>
<evidence type="ECO:0000256" key="1">
    <source>
        <dbReference type="ARBA" id="ARBA00006739"/>
    </source>
</evidence>
<keyword evidence="2" id="KW-0328">Glycosyltransferase</keyword>
<gene>
    <name evidence="5" type="ORF">A4V02_06760</name>
</gene>
<evidence type="ECO:0000313" key="6">
    <source>
        <dbReference type="Proteomes" id="UP000186351"/>
    </source>
</evidence>
<dbReference type="Pfam" id="PF00535">
    <property type="entry name" value="Glycos_transf_2"/>
    <property type="match status" value="1"/>
</dbReference>
<dbReference type="SUPFAM" id="SSF53448">
    <property type="entry name" value="Nucleotide-diphospho-sugar transferases"/>
    <property type="match status" value="1"/>
</dbReference>
<sequence>MKEHHHPSTSVIILNWNGEDMLRRYLPAVLSTTDSSVGEVIVADNGSTDGSVDFLAAEFPQVRVLCLDRNYGFAEGYNRAISMVDTEFVVLLNSDVRPASGWLGPLVDYMKSNPSAGACQPKILSDIEPEKFEYAGACGGFLDCNGYPYCRGRIFDTIESDQGQYDSNMNVDWASGAALMVRRDLYIKSGGLDADFFAHMEEIDLCWRIRLAGMTVGVVPESVVFHLGGGTLPQGNPRKVYLNFRNNLLLLHKNLPDCIRRRRLFVRRLYDTLAFAMFVVRMDWKSAGAVLRAHRDFRKMRSKYTTRPHDNLLSGHNNIIADYYLHRKKKYSDL</sequence>
<organism evidence="5 6">
    <name type="scientific">Muribaculum intestinale</name>
    <dbReference type="NCBI Taxonomy" id="1796646"/>
    <lineage>
        <taxon>Bacteria</taxon>
        <taxon>Pseudomonadati</taxon>
        <taxon>Bacteroidota</taxon>
        <taxon>Bacteroidia</taxon>
        <taxon>Bacteroidales</taxon>
        <taxon>Muribaculaceae</taxon>
        <taxon>Muribaculum</taxon>
    </lineage>
</organism>
<accession>A0A1B1S9H5</accession>